<evidence type="ECO:0000256" key="2">
    <source>
        <dbReference type="ARBA" id="ARBA00009272"/>
    </source>
</evidence>
<dbReference type="GO" id="GO:0009425">
    <property type="term" value="C:bacterial-type flagellum basal body"/>
    <property type="evidence" value="ECO:0007669"/>
    <property type="project" value="UniProtKB-SubCell"/>
</dbReference>
<dbReference type="RefSeq" id="WP_200084456.1">
    <property type="nucleotide sequence ID" value="NZ_CP054706.1"/>
</dbReference>
<gene>
    <name evidence="4 7" type="primary">fliE</name>
    <name evidence="7" type="ORF">HUG20_10380</name>
</gene>
<reference evidence="7 8" key="1">
    <citation type="submission" date="2020-06" db="EMBL/GenBank/DDBJ databases">
        <title>Genomic analysis of Salicibibacter sp. NKC21-4.</title>
        <authorList>
            <person name="Oh Y.J."/>
        </authorList>
    </citation>
    <scope>NUCLEOTIDE SEQUENCE [LARGE SCALE GENOMIC DNA]</scope>
    <source>
        <strain evidence="7 8">NKC21-4</strain>
    </source>
</reference>
<organism evidence="7 8">
    <name type="scientific">Salicibibacter cibi</name>
    <dbReference type="NCBI Taxonomy" id="2743001"/>
    <lineage>
        <taxon>Bacteria</taxon>
        <taxon>Bacillati</taxon>
        <taxon>Bacillota</taxon>
        <taxon>Bacilli</taxon>
        <taxon>Bacillales</taxon>
        <taxon>Bacillaceae</taxon>
        <taxon>Salicibibacter</taxon>
    </lineage>
</organism>
<keyword evidence="8" id="KW-1185">Reference proteome</keyword>
<comment type="subcellular location">
    <subcellularLocation>
        <location evidence="1 4">Bacterial flagellum basal body</location>
    </subcellularLocation>
</comment>
<evidence type="ECO:0000256" key="6">
    <source>
        <dbReference type="SAM" id="MobiDB-lite"/>
    </source>
</evidence>
<feature type="region of interest" description="Disordered" evidence="6">
    <location>
        <begin position="1"/>
        <end position="46"/>
    </location>
</feature>
<keyword evidence="7" id="KW-0282">Flagellum</keyword>
<evidence type="ECO:0000313" key="8">
    <source>
        <dbReference type="Proteomes" id="UP000595349"/>
    </source>
</evidence>
<evidence type="ECO:0000256" key="3">
    <source>
        <dbReference type="ARBA" id="ARBA00023143"/>
    </source>
</evidence>
<dbReference type="PRINTS" id="PR01006">
    <property type="entry name" value="FLGHOOKFLIE"/>
</dbReference>
<keyword evidence="7" id="KW-0969">Cilium</keyword>
<dbReference type="GO" id="GO:0005198">
    <property type="term" value="F:structural molecule activity"/>
    <property type="evidence" value="ECO:0007669"/>
    <property type="project" value="UniProtKB-UniRule"/>
</dbReference>
<dbReference type="GO" id="GO:0003774">
    <property type="term" value="F:cytoskeletal motor activity"/>
    <property type="evidence" value="ECO:0007669"/>
    <property type="project" value="InterPro"/>
</dbReference>
<comment type="similarity">
    <text evidence="2 4">Belongs to the FliE family.</text>
</comment>
<dbReference type="AlphaFoldDB" id="A0A7T6ZBB9"/>
<protein>
    <recommendedName>
        <fullName evidence="4 5">Flagellar hook-basal body complex protein FliE</fullName>
    </recommendedName>
</protein>
<proteinExistence type="inferred from homology"/>
<dbReference type="EMBL" id="CP054706">
    <property type="protein sequence ID" value="QQK80257.1"/>
    <property type="molecule type" value="Genomic_DNA"/>
</dbReference>
<sequence length="112" mass="12210">MPMIQGNPSGEMPLSPLSPQAAQSPTEDGRSEQVRTDDAQNSFGNRLNEALQNVQNHQEASEEKTGQLLTGEVENLHDVFIASEKAGVALQATVEVRDKVIDAYDSVMRMTL</sequence>
<dbReference type="Pfam" id="PF02049">
    <property type="entry name" value="FliE"/>
    <property type="match status" value="1"/>
</dbReference>
<dbReference type="PANTHER" id="PTHR34653:SF1">
    <property type="entry name" value="FLAGELLAR HOOK-BASAL BODY COMPLEX PROTEIN FLIE"/>
    <property type="match status" value="1"/>
</dbReference>
<keyword evidence="3 4" id="KW-0975">Bacterial flagellum</keyword>
<evidence type="ECO:0000256" key="5">
    <source>
        <dbReference type="NCBIfam" id="TIGR00205"/>
    </source>
</evidence>
<name>A0A7T6ZBB9_9BACI</name>
<dbReference type="PANTHER" id="PTHR34653">
    <property type="match status" value="1"/>
</dbReference>
<evidence type="ECO:0000256" key="4">
    <source>
        <dbReference type="HAMAP-Rule" id="MF_00724"/>
    </source>
</evidence>
<evidence type="ECO:0000256" key="1">
    <source>
        <dbReference type="ARBA" id="ARBA00004117"/>
    </source>
</evidence>
<dbReference type="InterPro" id="IPR001624">
    <property type="entry name" value="FliE"/>
</dbReference>
<dbReference type="KEGG" id="scib:HUG20_10380"/>
<feature type="compositionally biased region" description="Polar residues" evidence="6">
    <location>
        <begin position="17"/>
        <end position="26"/>
    </location>
</feature>
<dbReference type="NCBIfam" id="TIGR00205">
    <property type="entry name" value="fliE"/>
    <property type="match status" value="1"/>
</dbReference>
<evidence type="ECO:0000313" key="7">
    <source>
        <dbReference type="EMBL" id="QQK80257.1"/>
    </source>
</evidence>
<keyword evidence="7" id="KW-0966">Cell projection</keyword>
<dbReference type="Proteomes" id="UP000595349">
    <property type="component" value="Chromosome"/>
</dbReference>
<feature type="compositionally biased region" description="Basic and acidic residues" evidence="6">
    <location>
        <begin position="27"/>
        <end position="38"/>
    </location>
</feature>
<dbReference type="GO" id="GO:0071973">
    <property type="term" value="P:bacterial-type flagellum-dependent cell motility"/>
    <property type="evidence" value="ECO:0007669"/>
    <property type="project" value="InterPro"/>
</dbReference>
<accession>A0A7T6ZBB9</accession>
<dbReference type="HAMAP" id="MF_00724">
    <property type="entry name" value="FliE"/>
    <property type="match status" value="1"/>
</dbReference>